<dbReference type="GO" id="GO:0006865">
    <property type="term" value="P:amino acid transport"/>
    <property type="evidence" value="ECO:0007669"/>
    <property type="project" value="UniProtKB-KW"/>
</dbReference>
<dbReference type="PROSITE" id="PS50928">
    <property type="entry name" value="ABC_TM1"/>
    <property type="match status" value="1"/>
</dbReference>
<feature type="transmembrane region" description="Helical" evidence="8">
    <location>
        <begin position="61"/>
        <end position="82"/>
    </location>
</feature>
<keyword evidence="3" id="KW-1003">Cell membrane</keyword>
<keyword evidence="4 8" id="KW-0812">Transmembrane</keyword>
<keyword evidence="6 8" id="KW-1133">Transmembrane helix</keyword>
<reference evidence="11 12" key="1">
    <citation type="submission" date="2020-04" db="EMBL/GenBank/DDBJ databases">
        <authorList>
            <person name="Hitch T.C.A."/>
            <person name="Wylensek D."/>
            <person name="Clavel T."/>
        </authorList>
    </citation>
    <scope>NUCLEOTIDE SEQUENCE [LARGE SCALE GENOMIC DNA]</scope>
    <source>
        <strain evidence="11 12">Oil-RF-744-FAT-WT-6-1</strain>
    </source>
</reference>
<dbReference type="PANTHER" id="PTHR30614:SF0">
    <property type="entry name" value="L-CYSTINE TRANSPORT SYSTEM PERMEASE PROTEIN TCYL"/>
    <property type="match status" value="1"/>
</dbReference>
<evidence type="ECO:0000256" key="8">
    <source>
        <dbReference type="RuleBase" id="RU363032"/>
    </source>
</evidence>
<keyword evidence="7 8" id="KW-0472">Membrane</keyword>
<dbReference type="OrthoDB" id="9805999at2"/>
<dbReference type="Proteomes" id="UP000591071">
    <property type="component" value="Unassembled WGS sequence"/>
</dbReference>
<dbReference type="GO" id="GO:0043190">
    <property type="term" value="C:ATP-binding cassette (ABC) transporter complex"/>
    <property type="evidence" value="ECO:0007669"/>
    <property type="project" value="InterPro"/>
</dbReference>
<evidence type="ECO:0000256" key="1">
    <source>
        <dbReference type="ARBA" id="ARBA00004651"/>
    </source>
</evidence>
<evidence type="ECO:0000256" key="6">
    <source>
        <dbReference type="ARBA" id="ARBA00022989"/>
    </source>
</evidence>
<evidence type="ECO:0000313" key="12">
    <source>
        <dbReference type="Proteomes" id="UP000591071"/>
    </source>
</evidence>
<evidence type="ECO:0000259" key="9">
    <source>
        <dbReference type="PROSITE" id="PS50928"/>
    </source>
</evidence>
<dbReference type="AlphaFoldDB" id="A0A848BQD8"/>
<evidence type="ECO:0000256" key="4">
    <source>
        <dbReference type="ARBA" id="ARBA00022692"/>
    </source>
</evidence>
<dbReference type="EMBL" id="JBIEKR010000004">
    <property type="protein sequence ID" value="MFG6272753.1"/>
    <property type="molecule type" value="Genomic_DNA"/>
</dbReference>
<evidence type="ECO:0000313" key="10">
    <source>
        <dbReference type="EMBL" id="MFG6272753.1"/>
    </source>
</evidence>
<dbReference type="CDD" id="cd06261">
    <property type="entry name" value="TM_PBP2"/>
    <property type="match status" value="1"/>
</dbReference>
<dbReference type="InterPro" id="IPR035906">
    <property type="entry name" value="MetI-like_sf"/>
</dbReference>
<evidence type="ECO:0000256" key="7">
    <source>
        <dbReference type="ARBA" id="ARBA00023136"/>
    </source>
</evidence>
<evidence type="ECO:0000313" key="13">
    <source>
        <dbReference type="Proteomes" id="UP001605989"/>
    </source>
</evidence>
<evidence type="ECO:0000256" key="2">
    <source>
        <dbReference type="ARBA" id="ARBA00022448"/>
    </source>
</evidence>
<dbReference type="KEGG" id="mhw:ACT01_03660"/>
<dbReference type="InterPro" id="IPR043429">
    <property type="entry name" value="ArtM/GltK/GlnP/TcyL/YhdX-like"/>
</dbReference>
<keyword evidence="5" id="KW-0029">Amino-acid transport</keyword>
<keyword evidence="2 8" id="KW-0813">Transport</keyword>
<comment type="similarity">
    <text evidence="8">Belongs to the binding-protein-dependent transport system permease family.</text>
</comment>
<dbReference type="InterPro" id="IPR010065">
    <property type="entry name" value="AA_ABC_transptr_permease_3TM"/>
</dbReference>
<dbReference type="InterPro" id="IPR000515">
    <property type="entry name" value="MetI-like"/>
</dbReference>
<name>A0A848BQD8_9FIRM</name>
<dbReference type="Gene3D" id="1.10.3720.10">
    <property type="entry name" value="MetI-like"/>
    <property type="match status" value="1"/>
</dbReference>
<dbReference type="RefSeq" id="WP_059077035.1">
    <property type="nucleotide sequence ID" value="NZ_CP011940.1"/>
</dbReference>
<dbReference type="PANTHER" id="PTHR30614">
    <property type="entry name" value="MEMBRANE COMPONENT OF AMINO ACID ABC TRANSPORTER"/>
    <property type="match status" value="1"/>
</dbReference>
<sequence>MELDYTFMIETFYKVWGGIGTTLGLTALSLLIAAPIAFYMAVLRIKGNLIGSGITQAYISFVRGTPIILQILLLYSLLPSFLNVVVKALGSDFNVFDSVDPFWYAVVVFSLNTIALLAEVFRSALLSIPKGQLEAGVSIGLSEFQTYCKVIIPQAMVVALPAVCNITVNLIKGTSLAFLMTVKDVLAIGKIAASYGYNYIESYLDVFIVYLIVCTVIQLAYKFAEQHVGAFRAGA</sequence>
<gene>
    <name evidence="10" type="ORF">ACGTZG_06070</name>
    <name evidence="11" type="ORF">HF872_00290</name>
</gene>
<comment type="caution">
    <text evidence="11">The sequence shown here is derived from an EMBL/GenBank/DDBJ whole genome shotgun (WGS) entry which is preliminary data.</text>
</comment>
<evidence type="ECO:0000256" key="5">
    <source>
        <dbReference type="ARBA" id="ARBA00022970"/>
    </source>
</evidence>
<dbReference type="EMBL" id="JABAFG010000001">
    <property type="protein sequence ID" value="NME27068.1"/>
    <property type="molecule type" value="Genomic_DNA"/>
</dbReference>
<protein>
    <submittedName>
        <fullName evidence="11">Amino acid ABC transporter permease</fullName>
    </submittedName>
</protein>
<comment type="subcellular location">
    <subcellularLocation>
        <location evidence="1 8">Cell membrane</location>
        <topology evidence="1 8">Multi-pass membrane protein</topology>
    </subcellularLocation>
</comment>
<dbReference type="NCBIfam" id="TIGR01726">
    <property type="entry name" value="HEQRo_perm_3TM"/>
    <property type="match status" value="1"/>
</dbReference>
<feature type="transmembrane region" description="Helical" evidence="8">
    <location>
        <begin position="203"/>
        <end position="221"/>
    </location>
</feature>
<reference evidence="10 13" key="2">
    <citation type="submission" date="2024-10" db="EMBL/GenBank/DDBJ databases">
        <authorList>
            <person name="Sang B.-I."/>
            <person name="Prabhaharan D."/>
        </authorList>
    </citation>
    <scope>NUCLEOTIDE SEQUENCE [LARGE SCALE GENOMIC DNA]</scope>
    <source>
        <strain evidence="10 13">MH</strain>
    </source>
</reference>
<dbReference type="Proteomes" id="UP001605989">
    <property type="component" value="Unassembled WGS sequence"/>
</dbReference>
<evidence type="ECO:0000256" key="3">
    <source>
        <dbReference type="ARBA" id="ARBA00022475"/>
    </source>
</evidence>
<proteinExistence type="inferred from homology"/>
<accession>A0A848BQD8</accession>
<feature type="transmembrane region" description="Helical" evidence="8">
    <location>
        <begin position="15"/>
        <end position="40"/>
    </location>
</feature>
<dbReference type="SUPFAM" id="SSF161098">
    <property type="entry name" value="MetI-like"/>
    <property type="match status" value="1"/>
</dbReference>
<dbReference type="Pfam" id="PF00528">
    <property type="entry name" value="BPD_transp_1"/>
    <property type="match status" value="1"/>
</dbReference>
<keyword evidence="13" id="KW-1185">Reference proteome</keyword>
<organism evidence="11 12">
    <name type="scientific">Megasphaera hexanoica</name>
    <dbReference type="NCBI Taxonomy" id="1675036"/>
    <lineage>
        <taxon>Bacteria</taxon>
        <taxon>Bacillati</taxon>
        <taxon>Bacillota</taxon>
        <taxon>Negativicutes</taxon>
        <taxon>Veillonellales</taxon>
        <taxon>Veillonellaceae</taxon>
        <taxon>Megasphaera</taxon>
    </lineage>
</organism>
<evidence type="ECO:0000313" key="11">
    <source>
        <dbReference type="EMBL" id="NME27068.1"/>
    </source>
</evidence>
<feature type="transmembrane region" description="Helical" evidence="8">
    <location>
        <begin position="102"/>
        <end position="121"/>
    </location>
</feature>
<dbReference type="GO" id="GO:0022857">
    <property type="term" value="F:transmembrane transporter activity"/>
    <property type="evidence" value="ECO:0007669"/>
    <property type="project" value="InterPro"/>
</dbReference>
<feature type="domain" description="ABC transmembrane type-1" evidence="9">
    <location>
        <begin position="19"/>
        <end position="221"/>
    </location>
</feature>